<dbReference type="SUPFAM" id="SSF55729">
    <property type="entry name" value="Acyl-CoA N-acyltransferases (Nat)"/>
    <property type="match status" value="1"/>
</dbReference>
<accession>A0A1I3Y2M8</accession>
<dbReference type="CDD" id="cd04301">
    <property type="entry name" value="NAT_SF"/>
    <property type="match status" value="1"/>
</dbReference>
<dbReference type="PROSITE" id="PS51186">
    <property type="entry name" value="GNAT"/>
    <property type="match status" value="1"/>
</dbReference>
<dbReference type="Gene3D" id="3.40.630.30">
    <property type="match status" value="1"/>
</dbReference>
<reference evidence="3" key="1">
    <citation type="submission" date="2016-10" db="EMBL/GenBank/DDBJ databases">
        <authorList>
            <person name="Varghese N."/>
            <person name="Submissions S."/>
        </authorList>
    </citation>
    <scope>NUCLEOTIDE SEQUENCE [LARGE SCALE GENOMIC DNA]</scope>
    <source>
        <strain evidence="3">DSM 16108</strain>
    </source>
</reference>
<dbReference type="Pfam" id="PF13673">
    <property type="entry name" value="Acetyltransf_10"/>
    <property type="match status" value="1"/>
</dbReference>
<evidence type="ECO:0000313" key="3">
    <source>
        <dbReference type="Proteomes" id="UP000199589"/>
    </source>
</evidence>
<protein>
    <recommendedName>
        <fullName evidence="1">N-acetyltransferase domain-containing protein</fullName>
    </recommendedName>
</protein>
<dbReference type="AlphaFoldDB" id="A0A1I3Y2M8"/>
<dbReference type="Proteomes" id="UP000199589">
    <property type="component" value="Unassembled WGS sequence"/>
</dbReference>
<dbReference type="InterPro" id="IPR040549">
    <property type="entry name" value="DUF5613"/>
</dbReference>
<sequence>MLSFRNIECYSELIDENEFFKQFYNPDLPLRYDSNFFQLKYQPTLSEFELIEEMQYQFHANEGLKHMKFYWPENKGFTSEIMAYFEKEHYAIEMLELYTIDPKNFESDKQTSNIKVYSLSKENLVDFKRINYPNDLIFGKEFADMKKNMYEQMLDNPSIIPYIAYVDSEPAGSLISVIGEETVEIDDLLTVTHLRKQGVATALQEAVMTFAQKNSKQVILVADGDDTPKDMYLKQNYTCIGFRLGAQKVFAK</sequence>
<dbReference type="GO" id="GO:0016747">
    <property type="term" value="F:acyltransferase activity, transferring groups other than amino-acyl groups"/>
    <property type="evidence" value="ECO:0007669"/>
    <property type="project" value="InterPro"/>
</dbReference>
<name>A0A1I3Y2M8_9LACT</name>
<dbReference type="InterPro" id="IPR016181">
    <property type="entry name" value="Acyl_CoA_acyltransferase"/>
</dbReference>
<organism evidence="2 3">
    <name type="scientific">Marinilactibacillus piezotolerans</name>
    <dbReference type="NCBI Taxonomy" id="258723"/>
    <lineage>
        <taxon>Bacteria</taxon>
        <taxon>Bacillati</taxon>
        <taxon>Bacillota</taxon>
        <taxon>Bacilli</taxon>
        <taxon>Lactobacillales</taxon>
        <taxon>Carnobacteriaceae</taxon>
        <taxon>Marinilactibacillus</taxon>
    </lineage>
</organism>
<feature type="domain" description="N-acetyltransferase" evidence="1">
    <location>
        <begin position="114"/>
        <end position="252"/>
    </location>
</feature>
<gene>
    <name evidence="2" type="ORF">SAMN04488569_101829</name>
</gene>
<evidence type="ECO:0000259" key="1">
    <source>
        <dbReference type="PROSITE" id="PS51186"/>
    </source>
</evidence>
<keyword evidence="3" id="KW-1185">Reference proteome</keyword>
<dbReference type="OrthoDB" id="2213517at2"/>
<proteinExistence type="predicted"/>
<dbReference type="RefSeq" id="WP_072695506.1">
    <property type="nucleotide sequence ID" value="NZ_FOSJ01000018.1"/>
</dbReference>
<dbReference type="Pfam" id="PF18467">
    <property type="entry name" value="DUF5613"/>
    <property type="match status" value="1"/>
</dbReference>
<dbReference type="InterPro" id="IPR000182">
    <property type="entry name" value="GNAT_dom"/>
</dbReference>
<evidence type="ECO:0000313" key="2">
    <source>
        <dbReference type="EMBL" id="SFK25516.1"/>
    </source>
</evidence>
<dbReference type="EMBL" id="FOSJ01000018">
    <property type="protein sequence ID" value="SFK25516.1"/>
    <property type="molecule type" value="Genomic_DNA"/>
</dbReference>